<dbReference type="Pfam" id="PF05147">
    <property type="entry name" value="LANC_like"/>
    <property type="match status" value="1"/>
</dbReference>
<reference evidence="4 5" key="1">
    <citation type="submission" date="2023-03" db="EMBL/GenBank/DDBJ databases">
        <title>High recombination rates correlate with genetic variation in Cardiocondyla obscurior ants.</title>
        <authorList>
            <person name="Errbii M."/>
        </authorList>
    </citation>
    <scope>NUCLEOTIDE SEQUENCE [LARGE SCALE GENOMIC DNA]</scope>
    <source>
        <strain evidence="4">Alpha-2009</strain>
        <tissue evidence="4">Whole body</tissue>
    </source>
</reference>
<dbReference type="SUPFAM" id="SSF158745">
    <property type="entry name" value="LanC-like"/>
    <property type="match status" value="1"/>
</dbReference>
<dbReference type="PANTHER" id="PTHR12736:SF7">
    <property type="entry name" value="LANC-LIKE PROTEIN 3"/>
    <property type="match status" value="1"/>
</dbReference>
<evidence type="ECO:0000256" key="1">
    <source>
        <dbReference type="ARBA" id="ARBA00007179"/>
    </source>
</evidence>
<sequence>MKQLLRCCGIMSRRNRYFVNEYCAREEEIVNDLTAIRRDVNNSQSAAKDNALKLLQRIVEKEPPERAETEGGLYVGAAGISYAFMRLAEYSAFGTEASKKHLQLAERYLRSSLSTVQGHEGRFGSGFLLGDWGILAVGAVLAVIRGENEISNELINRYIAAGVRCKEVDFLKCGSDEFFVGRAGYLYGALWLNRTMKKTVISLDVMHEISRTIIASGKTYAQVRNSPCPLMYAYYGTEYLGAAHGLCAILQILIQVPSFLDSDADIDKTVQTCVDYLLSQQTTTGNFLCSTDEIDYSRRIIGNDDELIHWCHGAPGVIYTMAAAYLRWKDQRYLDSCKRAGDLIWRKGLLRKGPGICHGVAGNGYAFLLLYKLTNDERYLYRAAKFADFIHSSQFQTDARIPDSPYSLYEGIAGTACFLADFIEPDKAHFPFQDVF</sequence>
<dbReference type="GO" id="GO:0005975">
    <property type="term" value="P:carbohydrate metabolic process"/>
    <property type="evidence" value="ECO:0007669"/>
    <property type="project" value="InterPro"/>
</dbReference>
<dbReference type="InterPro" id="IPR020464">
    <property type="entry name" value="LanC-like_prot_euk"/>
</dbReference>
<dbReference type="GO" id="GO:0031179">
    <property type="term" value="P:peptide modification"/>
    <property type="evidence" value="ECO:0007669"/>
    <property type="project" value="InterPro"/>
</dbReference>
<dbReference type="GO" id="GO:0046872">
    <property type="term" value="F:metal ion binding"/>
    <property type="evidence" value="ECO:0007669"/>
    <property type="project" value="UniProtKB-KW"/>
</dbReference>
<dbReference type="PRINTS" id="PR01950">
    <property type="entry name" value="LANCSUPER"/>
</dbReference>
<evidence type="ECO:0000256" key="2">
    <source>
        <dbReference type="ARBA" id="ARBA00069999"/>
    </source>
</evidence>
<dbReference type="GO" id="GO:0005886">
    <property type="term" value="C:plasma membrane"/>
    <property type="evidence" value="ECO:0007669"/>
    <property type="project" value="TreeGrafter"/>
</dbReference>
<evidence type="ECO:0000256" key="3">
    <source>
        <dbReference type="PIRSR" id="PIRSR607822-1"/>
    </source>
</evidence>
<dbReference type="PANTHER" id="PTHR12736">
    <property type="entry name" value="LANC-LIKE PROTEIN"/>
    <property type="match status" value="1"/>
</dbReference>
<accession>A0AAW2GKN2</accession>
<gene>
    <name evidence="4" type="ORF">PUN28_003879</name>
</gene>
<comment type="similarity">
    <text evidence="1">Belongs to the LanC-like protein family.</text>
</comment>
<dbReference type="SMART" id="SM01260">
    <property type="entry name" value="LANC_like"/>
    <property type="match status" value="1"/>
</dbReference>
<feature type="binding site" evidence="3">
    <location>
        <position position="358"/>
    </location>
    <ligand>
        <name>Zn(2+)</name>
        <dbReference type="ChEBI" id="CHEBI:29105"/>
    </ligand>
</feature>
<organism evidence="4 5">
    <name type="scientific">Cardiocondyla obscurior</name>
    <dbReference type="NCBI Taxonomy" id="286306"/>
    <lineage>
        <taxon>Eukaryota</taxon>
        <taxon>Metazoa</taxon>
        <taxon>Ecdysozoa</taxon>
        <taxon>Arthropoda</taxon>
        <taxon>Hexapoda</taxon>
        <taxon>Insecta</taxon>
        <taxon>Pterygota</taxon>
        <taxon>Neoptera</taxon>
        <taxon>Endopterygota</taxon>
        <taxon>Hymenoptera</taxon>
        <taxon>Apocrita</taxon>
        <taxon>Aculeata</taxon>
        <taxon>Formicoidea</taxon>
        <taxon>Formicidae</taxon>
        <taxon>Myrmicinae</taxon>
        <taxon>Cardiocondyla</taxon>
    </lineage>
</organism>
<keyword evidence="3" id="KW-0862">Zinc</keyword>
<protein>
    <recommendedName>
        <fullName evidence="2">LanC-like protein 3 homolog</fullName>
    </recommendedName>
</protein>
<evidence type="ECO:0000313" key="5">
    <source>
        <dbReference type="Proteomes" id="UP001430953"/>
    </source>
</evidence>
<dbReference type="Gene3D" id="1.50.10.10">
    <property type="match status" value="1"/>
</dbReference>
<dbReference type="FunFam" id="1.50.10.10:FF:000012">
    <property type="entry name" value="LanC-like protein 3"/>
    <property type="match status" value="1"/>
</dbReference>
<comment type="caution">
    <text evidence="4">The sequence shown here is derived from an EMBL/GenBank/DDBJ whole genome shotgun (WGS) entry which is preliminary data.</text>
</comment>
<proteinExistence type="inferred from homology"/>
<dbReference type="EMBL" id="JADYXP020000003">
    <property type="protein sequence ID" value="KAL0128781.1"/>
    <property type="molecule type" value="Genomic_DNA"/>
</dbReference>
<dbReference type="InterPro" id="IPR012341">
    <property type="entry name" value="6hp_glycosidase-like_sf"/>
</dbReference>
<dbReference type="AlphaFoldDB" id="A0AAW2GKN2"/>
<dbReference type="PRINTS" id="PR01951">
    <property type="entry name" value="LANCEUKARYTE"/>
</dbReference>
<feature type="binding site" evidence="3">
    <location>
        <position position="311"/>
    </location>
    <ligand>
        <name>Zn(2+)</name>
        <dbReference type="ChEBI" id="CHEBI:29105"/>
    </ligand>
</feature>
<keyword evidence="3" id="KW-0479">Metal-binding</keyword>
<feature type="binding site" evidence="3">
    <location>
        <position position="357"/>
    </location>
    <ligand>
        <name>Zn(2+)</name>
        <dbReference type="ChEBI" id="CHEBI:29105"/>
    </ligand>
</feature>
<name>A0AAW2GKN2_9HYME</name>
<evidence type="ECO:0000313" key="4">
    <source>
        <dbReference type="EMBL" id="KAL0128781.1"/>
    </source>
</evidence>
<dbReference type="CDD" id="cd04794">
    <property type="entry name" value="euk_LANCL"/>
    <property type="match status" value="1"/>
</dbReference>
<keyword evidence="5" id="KW-1185">Reference proteome</keyword>
<dbReference type="Proteomes" id="UP001430953">
    <property type="component" value="Unassembled WGS sequence"/>
</dbReference>
<dbReference type="InterPro" id="IPR007822">
    <property type="entry name" value="LANC-like"/>
</dbReference>